<keyword evidence="2" id="KW-1185">Reference proteome</keyword>
<dbReference type="InParanoid" id="K1X1H5"/>
<dbReference type="HOGENOM" id="CLU_028906_3_1_1"/>
<sequence>MDANAPITFVHDAQAQLWVDKMKYTHSTGRLCPGVSTFPCKKLSCKLKGTFHNGAFNAGVKMVFSDSTASMVRSSRRGKTCDDYADEKNLLGLGPFIMMNFIDGVSASNVLRDPSAEHPTKLLMEGISDTVSELSASSGHASDPLSYPARHHGGFSKNRPTNCGWDCNTDGKEPPGIVSRYFKYLEIFMHVLEEEEAELPGREEKELSSLVKWSQASGAMWLHILLLPGLNDEYIFPFILLRRHLLGTAKRAEREKVFDNAEELDLFAARKVGELDEYYKALEKRDKDKELVDSGKMTNGEFVSFFLANSKLIRI</sequence>
<name>K1X1H5_MARBU</name>
<dbReference type="AlphaFoldDB" id="K1X1H5"/>
<evidence type="ECO:0008006" key="3">
    <source>
        <dbReference type="Google" id="ProtNLM"/>
    </source>
</evidence>
<dbReference type="EMBL" id="JH921432">
    <property type="protein sequence ID" value="EKD18872.1"/>
    <property type="molecule type" value="Genomic_DNA"/>
</dbReference>
<dbReference type="Proteomes" id="UP000006753">
    <property type="component" value="Unassembled WGS sequence"/>
</dbReference>
<dbReference type="KEGG" id="mbe:MBM_03114"/>
<gene>
    <name evidence="1" type="ORF">MBM_03114</name>
</gene>
<protein>
    <recommendedName>
        <fullName evidence="3">Phosphotransferase enzyme family protein</fullName>
    </recommendedName>
</protein>
<accession>K1X1H5</accession>
<proteinExistence type="predicted"/>
<dbReference type="OrthoDB" id="5412996at2759"/>
<reference evidence="1 2" key="1">
    <citation type="journal article" date="2012" name="BMC Genomics">
        <title>Sequencing the genome of Marssonina brunnea reveals fungus-poplar co-evolution.</title>
        <authorList>
            <person name="Zhu S."/>
            <person name="Cao Y.-Z."/>
            <person name="Jiang C."/>
            <person name="Tan B.-Y."/>
            <person name="Wang Z."/>
            <person name="Feng S."/>
            <person name="Zhang L."/>
            <person name="Su X.-H."/>
            <person name="Brejova B."/>
            <person name="Vinar T."/>
            <person name="Xu M."/>
            <person name="Wang M.-X."/>
            <person name="Zhang S.-G."/>
            <person name="Huang M.-R."/>
            <person name="Wu R."/>
            <person name="Zhou Y."/>
        </authorList>
    </citation>
    <scope>NUCLEOTIDE SEQUENCE [LARGE SCALE GENOMIC DNA]</scope>
    <source>
        <strain evidence="1 2">MB_m1</strain>
    </source>
</reference>
<organism evidence="1 2">
    <name type="scientific">Marssonina brunnea f. sp. multigermtubi (strain MB_m1)</name>
    <name type="common">Marssonina leaf spot fungus</name>
    <dbReference type="NCBI Taxonomy" id="1072389"/>
    <lineage>
        <taxon>Eukaryota</taxon>
        <taxon>Fungi</taxon>
        <taxon>Dikarya</taxon>
        <taxon>Ascomycota</taxon>
        <taxon>Pezizomycotina</taxon>
        <taxon>Leotiomycetes</taxon>
        <taxon>Helotiales</taxon>
        <taxon>Drepanopezizaceae</taxon>
        <taxon>Drepanopeziza</taxon>
    </lineage>
</organism>
<evidence type="ECO:0000313" key="1">
    <source>
        <dbReference type="EMBL" id="EKD18872.1"/>
    </source>
</evidence>
<evidence type="ECO:0000313" key="2">
    <source>
        <dbReference type="Proteomes" id="UP000006753"/>
    </source>
</evidence>